<protein>
    <submittedName>
        <fullName evidence="3">Uncharacterized protein</fullName>
    </submittedName>
</protein>
<feature type="compositionally biased region" description="Low complexity" evidence="1">
    <location>
        <begin position="95"/>
        <end position="109"/>
    </location>
</feature>
<feature type="transmembrane region" description="Helical" evidence="2">
    <location>
        <begin position="71"/>
        <end position="90"/>
    </location>
</feature>
<dbReference type="AlphaFoldDB" id="A0A139AJ63"/>
<gene>
    <name evidence="3" type="ORF">M427DRAFT_133903</name>
</gene>
<keyword evidence="4" id="KW-1185">Reference proteome</keyword>
<reference evidence="3 4" key="1">
    <citation type="journal article" date="2015" name="Genome Biol. Evol.">
        <title>Phylogenomic analyses indicate that early fungi evolved digesting cell walls of algal ancestors of land plants.</title>
        <authorList>
            <person name="Chang Y."/>
            <person name="Wang S."/>
            <person name="Sekimoto S."/>
            <person name="Aerts A.L."/>
            <person name="Choi C."/>
            <person name="Clum A."/>
            <person name="LaButti K.M."/>
            <person name="Lindquist E.A."/>
            <person name="Yee Ngan C."/>
            <person name="Ohm R.A."/>
            <person name="Salamov A.A."/>
            <person name="Grigoriev I.V."/>
            <person name="Spatafora J.W."/>
            <person name="Berbee M.L."/>
        </authorList>
    </citation>
    <scope>NUCLEOTIDE SEQUENCE [LARGE SCALE GENOMIC DNA]</scope>
    <source>
        <strain evidence="3 4">JEL478</strain>
    </source>
</reference>
<evidence type="ECO:0000256" key="1">
    <source>
        <dbReference type="SAM" id="MobiDB-lite"/>
    </source>
</evidence>
<dbReference type="EMBL" id="KQ965750">
    <property type="protein sequence ID" value="KXS16830.1"/>
    <property type="molecule type" value="Genomic_DNA"/>
</dbReference>
<keyword evidence="2" id="KW-0812">Transmembrane</keyword>
<keyword evidence="2" id="KW-0472">Membrane</keyword>
<evidence type="ECO:0000256" key="2">
    <source>
        <dbReference type="SAM" id="Phobius"/>
    </source>
</evidence>
<proteinExistence type="predicted"/>
<feature type="region of interest" description="Disordered" evidence="1">
    <location>
        <begin position="95"/>
        <end position="136"/>
    </location>
</feature>
<organism evidence="3 4">
    <name type="scientific">Gonapodya prolifera (strain JEL478)</name>
    <name type="common">Monoblepharis prolifera</name>
    <dbReference type="NCBI Taxonomy" id="1344416"/>
    <lineage>
        <taxon>Eukaryota</taxon>
        <taxon>Fungi</taxon>
        <taxon>Fungi incertae sedis</taxon>
        <taxon>Chytridiomycota</taxon>
        <taxon>Chytridiomycota incertae sedis</taxon>
        <taxon>Monoblepharidomycetes</taxon>
        <taxon>Monoblepharidales</taxon>
        <taxon>Gonapodyaceae</taxon>
        <taxon>Gonapodya</taxon>
    </lineage>
</organism>
<dbReference type="Proteomes" id="UP000070544">
    <property type="component" value="Unassembled WGS sequence"/>
</dbReference>
<evidence type="ECO:0000313" key="4">
    <source>
        <dbReference type="Proteomes" id="UP000070544"/>
    </source>
</evidence>
<sequence>MPIKLLNITSCAAHKSDKPLTTSLRFFTPDLTFASLTPSLSERTSAVPGAGAANSELFPCPRPPPTSLTTSTATTLLSVVTFIFALLFAFPSTSATPTPTSPVAAAPPDSFQPGGTMSINALGRRSTSSSPSRSSISISAFSSSFHLGNASAASRYRRTP</sequence>
<evidence type="ECO:0000313" key="3">
    <source>
        <dbReference type="EMBL" id="KXS16830.1"/>
    </source>
</evidence>
<name>A0A139AJ63_GONPJ</name>
<feature type="compositionally biased region" description="Low complexity" evidence="1">
    <location>
        <begin position="124"/>
        <end position="136"/>
    </location>
</feature>
<keyword evidence="2" id="KW-1133">Transmembrane helix</keyword>
<accession>A0A139AJ63</accession>